<feature type="domain" description="Reverse transcriptase" evidence="2">
    <location>
        <begin position="492"/>
        <end position="582"/>
    </location>
</feature>
<dbReference type="InterPro" id="IPR026960">
    <property type="entry name" value="RVT-Znf"/>
</dbReference>
<dbReference type="Pfam" id="PF00078">
    <property type="entry name" value="RVT_1"/>
    <property type="match status" value="1"/>
</dbReference>
<feature type="domain" description="Reverse transcriptase zinc-binding" evidence="3">
    <location>
        <begin position="922"/>
        <end position="1009"/>
    </location>
</feature>
<organism evidence="4 5">
    <name type="scientific">Cannabis sativa</name>
    <name type="common">Hemp</name>
    <name type="synonym">Marijuana</name>
    <dbReference type="NCBI Taxonomy" id="3483"/>
    <lineage>
        <taxon>Eukaryota</taxon>
        <taxon>Viridiplantae</taxon>
        <taxon>Streptophyta</taxon>
        <taxon>Embryophyta</taxon>
        <taxon>Tracheophyta</taxon>
        <taxon>Spermatophyta</taxon>
        <taxon>Magnoliopsida</taxon>
        <taxon>eudicotyledons</taxon>
        <taxon>Gunneridae</taxon>
        <taxon>Pentapetalae</taxon>
        <taxon>rosids</taxon>
        <taxon>fabids</taxon>
        <taxon>Rosales</taxon>
        <taxon>Cannabaceae</taxon>
        <taxon>Cannabis</taxon>
    </lineage>
</organism>
<dbReference type="EnsemblPlants" id="evm.model.03.1323">
    <property type="protein sequence ID" value="cds.evm.model.03.1323"/>
    <property type="gene ID" value="evm.TU.03.1323"/>
</dbReference>
<dbReference type="Gramene" id="evm.model.03.1323">
    <property type="protein sequence ID" value="cds.evm.model.03.1323"/>
    <property type="gene ID" value="evm.TU.03.1323"/>
</dbReference>
<dbReference type="EMBL" id="UZAU01000292">
    <property type="status" value="NOT_ANNOTATED_CDS"/>
    <property type="molecule type" value="Genomic_DNA"/>
</dbReference>
<feature type="compositionally biased region" description="Basic and acidic residues" evidence="1">
    <location>
        <begin position="233"/>
        <end position="244"/>
    </location>
</feature>
<reference evidence="4" key="1">
    <citation type="submission" date="2018-11" db="EMBL/GenBank/DDBJ databases">
        <authorList>
            <person name="Grassa J C."/>
        </authorList>
    </citation>
    <scope>NUCLEOTIDE SEQUENCE [LARGE SCALE GENOMIC DNA]</scope>
</reference>
<sequence length="1110" mass="126589">MKHEESPGWPFSRTYQSGSKIGSLREEAAVDPKFKDQMKMANSLIGDSWEARESQETTSGKWRMVEQWWRRCWEAEEVVPKGPDVMPPLDVLTNKIDSDNTQSLLAFTNDAQSGETVPTAVLGSPSRSQAQVIPWPSNDLWSMGFKTLSGLGTIDKFMREPSIFNPIMGIEDCRSLEYDFGPKKGKALDASKRRMPFLSWSSRDTTGGGRGGRLLSRSRQGCCSSNPQSETLHSSEGRPPKDAQSHGPKTFSLKRQARNTVKETRIYRACIIEEMKECIEENVTSSSGFFRFGAKGSSSSSTRVSKARWAGETALVDGDWLGPMQLDPRVFWVVKTAWMTQSHRDPMVNMYRKIKATKEHLRRWNKTHFRKLATQISEAQTRLKDIEGNQSMDQVSHDKARLALNEALAREEIFRRQKSRVRGEGSIADFNWHHDMLSLPESEELYLIPSIDEVLCALMSMGGDKAPGRDGIPAAFFRSHWDTIRDDLMVNDYCLISLCNVVYKYISKILALRLCPILPNLISPTQTAFIKGRSIAENTAMAQEIVHSMAKKRGSERIYLWLNFDMEKAYDKMDWNRMWNKSIMIGPSHYASYVCDGVMLFGQASVKEADAFLQCLEIYCDWSGQAVNFQKSTISFSKGVPINRANLIASKLGMKRMPADTVYLGFLRSMKRTRDFRFLVKKVQTRVEGWKAKLLSKAGRACLVQSIGNSLSLYAAATEVIPSSIATSIDRCLRSFWWGDHDSKRTLHTIDWSSLCKSKFHGGLGFRQTKDINKAFLLKWGWKLIMDPSSLWCSTMKEKYLKESSFWDVQLKSSDSRLWKAIVKARPLLSEGMCRRIGDGRSTSIWFDSWVPLGNHQPSPKLNATQGANLVSYFINDDQTWNVARIRAWFDSTDATNILNIGLPALKQEDSWQWLGEKRGTFSIKSAYYLIIKHRCAEVPHWHWKFIWNYPIHARLKLLWWQIMNNSLPTHERIGMVFNIPCTLCPLCDEEMESSFHVLWQCNFAKAVWFGSLWGIRTNLSQCGNWSEWLDWVKDSSNRPDTLSFEDFITGALCIFESIWKVLGMMSRHGAQVKSLRQSGQFVCDTKIITLASGPLGSNLKLTSLHFWDG</sequence>
<dbReference type="InterPro" id="IPR000477">
    <property type="entry name" value="RT_dom"/>
</dbReference>
<evidence type="ECO:0000313" key="5">
    <source>
        <dbReference type="Proteomes" id="UP000596661"/>
    </source>
</evidence>
<accession>A0A803P4U5</accession>
<evidence type="ECO:0000259" key="3">
    <source>
        <dbReference type="Pfam" id="PF13966"/>
    </source>
</evidence>
<name>A0A803P4U5_CANSA</name>
<evidence type="ECO:0000313" key="4">
    <source>
        <dbReference type="EnsemblPlants" id="cds.evm.model.03.1323"/>
    </source>
</evidence>
<dbReference type="Pfam" id="PF13966">
    <property type="entry name" value="zf-RVT"/>
    <property type="match status" value="1"/>
</dbReference>
<dbReference type="PANTHER" id="PTHR33116">
    <property type="entry name" value="REVERSE TRANSCRIPTASE ZINC-BINDING DOMAIN-CONTAINING PROTEIN-RELATED-RELATED"/>
    <property type="match status" value="1"/>
</dbReference>
<dbReference type="Proteomes" id="UP000596661">
    <property type="component" value="Chromosome 3"/>
</dbReference>
<dbReference type="AlphaFoldDB" id="A0A803P4U5"/>
<protein>
    <recommendedName>
        <fullName evidence="6">Reverse transcriptase domain-containing protein</fullName>
    </recommendedName>
</protein>
<evidence type="ECO:0000256" key="1">
    <source>
        <dbReference type="SAM" id="MobiDB-lite"/>
    </source>
</evidence>
<evidence type="ECO:0000259" key="2">
    <source>
        <dbReference type="Pfam" id="PF00078"/>
    </source>
</evidence>
<feature type="compositionally biased region" description="Polar residues" evidence="1">
    <location>
        <begin position="221"/>
        <end position="232"/>
    </location>
</feature>
<reference evidence="4" key="2">
    <citation type="submission" date="2021-03" db="UniProtKB">
        <authorList>
            <consortium name="EnsemblPlants"/>
        </authorList>
    </citation>
    <scope>IDENTIFICATION</scope>
</reference>
<keyword evidence="5" id="KW-1185">Reference proteome</keyword>
<evidence type="ECO:0008006" key="6">
    <source>
        <dbReference type="Google" id="ProtNLM"/>
    </source>
</evidence>
<dbReference type="PANTHER" id="PTHR33116:SF86">
    <property type="entry name" value="REVERSE TRANSCRIPTASE DOMAIN-CONTAINING PROTEIN"/>
    <property type="match status" value="1"/>
</dbReference>
<proteinExistence type="predicted"/>
<feature type="region of interest" description="Disordered" evidence="1">
    <location>
        <begin position="199"/>
        <end position="255"/>
    </location>
</feature>